<organism evidence="1 2">
    <name type="scientific">Amanita muscaria (strain Koide BX008)</name>
    <dbReference type="NCBI Taxonomy" id="946122"/>
    <lineage>
        <taxon>Eukaryota</taxon>
        <taxon>Fungi</taxon>
        <taxon>Dikarya</taxon>
        <taxon>Basidiomycota</taxon>
        <taxon>Agaricomycotina</taxon>
        <taxon>Agaricomycetes</taxon>
        <taxon>Agaricomycetidae</taxon>
        <taxon>Agaricales</taxon>
        <taxon>Pluteineae</taxon>
        <taxon>Amanitaceae</taxon>
        <taxon>Amanita</taxon>
    </lineage>
</organism>
<dbReference type="InParanoid" id="A0A0C2WZK6"/>
<dbReference type="HOGENOM" id="CLU_2885287_0_0_1"/>
<accession>A0A0C2WZK6</accession>
<dbReference type="Proteomes" id="UP000054549">
    <property type="component" value="Unassembled WGS sequence"/>
</dbReference>
<reference evidence="1 2" key="1">
    <citation type="submission" date="2014-04" db="EMBL/GenBank/DDBJ databases">
        <title>Evolutionary Origins and Diversification of the Mycorrhizal Mutualists.</title>
        <authorList>
            <consortium name="DOE Joint Genome Institute"/>
            <consortium name="Mycorrhizal Genomics Consortium"/>
            <person name="Kohler A."/>
            <person name="Kuo A."/>
            <person name="Nagy L.G."/>
            <person name="Floudas D."/>
            <person name="Copeland A."/>
            <person name="Barry K.W."/>
            <person name="Cichocki N."/>
            <person name="Veneault-Fourrey C."/>
            <person name="LaButti K."/>
            <person name="Lindquist E.A."/>
            <person name="Lipzen A."/>
            <person name="Lundell T."/>
            <person name="Morin E."/>
            <person name="Murat C."/>
            <person name="Riley R."/>
            <person name="Ohm R."/>
            <person name="Sun H."/>
            <person name="Tunlid A."/>
            <person name="Henrissat B."/>
            <person name="Grigoriev I.V."/>
            <person name="Hibbett D.S."/>
            <person name="Martin F."/>
        </authorList>
    </citation>
    <scope>NUCLEOTIDE SEQUENCE [LARGE SCALE GENOMIC DNA]</scope>
    <source>
        <strain evidence="1 2">Koide BX008</strain>
    </source>
</reference>
<sequence>MPLPDFHVVQGLLAELESDVKLAVGFNQPSYQLFLGDFGIIPQSLSNANAAFFLDSNVIGMDE</sequence>
<proteinExistence type="predicted"/>
<dbReference type="AlphaFoldDB" id="A0A0C2WZK6"/>
<evidence type="ECO:0000313" key="2">
    <source>
        <dbReference type="Proteomes" id="UP000054549"/>
    </source>
</evidence>
<keyword evidence="2" id="KW-1185">Reference proteome</keyword>
<evidence type="ECO:0000313" key="1">
    <source>
        <dbReference type="EMBL" id="KIL67267.1"/>
    </source>
</evidence>
<dbReference type="EMBL" id="KN818232">
    <property type="protein sequence ID" value="KIL67267.1"/>
    <property type="molecule type" value="Genomic_DNA"/>
</dbReference>
<gene>
    <name evidence="1" type="ORF">M378DRAFT_9513</name>
</gene>
<name>A0A0C2WZK6_AMAMK</name>
<protein>
    <submittedName>
        <fullName evidence="1">Uncharacterized protein</fullName>
    </submittedName>
</protein>